<dbReference type="InterPro" id="IPR036869">
    <property type="entry name" value="J_dom_sf"/>
</dbReference>
<dbReference type="AlphaFoldDB" id="A0A7J9JI98"/>
<dbReference type="GO" id="GO:0009507">
    <property type="term" value="C:chloroplast"/>
    <property type="evidence" value="ECO:0007669"/>
    <property type="project" value="TreeGrafter"/>
</dbReference>
<dbReference type="InterPro" id="IPR001623">
    <property type="entry name" value="DnaJ_domain"/>
</dbReference>
<dbReference type="Pfam" id="PF00226">
    <property type="entry name" value="DnaJ"/>
    <property type="match status" value="1"/>
</dbReference>
<proteinExistence type="predicted"/>
<name>A0A7J9JI98_9ROSI</name>
<dbReference type="PANTHER" id="PTHR45090:SF3">
    <property type="entry name" value="OS09G0368800 PROTEIN"/>
    <property type="match status" value="1"/>
</dbReference>
<comment type="caution">
    <text evidence="2">The sequence shown here is derived from an EMBL/GenBank/DDBJ whole genome shotgun (WGS) entry which is preliminary data.</text>
</comment>
<dbReference type="SMART" id="SM00271">
    <property type="entry name" value="DnaJ"/>
    <property type="match status" value="1"/>
</dbReference>
<dbReference type="CDD" id="cd06257">
    <property type="entry name" value="DnaJ"/>
    <property type="match status" value="1"/>
</dbReference>
<dbReference type="Proteomes" id="UP000593575">
    <property type="component" value="Unassembled WGS sequence"/>
</dbReference>
<gene>
    <name evidence="2" type="ORF">Goarm_006520</name>
</gene>
<evidence type="ECO:0000313" key="2">
    <source>
        <dbReference type="EMBL" id="MBA0834140.1"/>
    </source>
</evidence>
<keyword evidence="3" id="KW-1185">Reference proteome</keyword>
<dbReference type="SUPFAM" id="SSF46565">
    <property type="entry name" value="Chaperone J-domain"/>
    <property type="match status" value="1"/>
</dbReference>
<dbReference type="PRINTS" id="PR00625">
    <property type="entry name" value="JDOMAIN"/>
</dbReference>
<dbReference type="PANTHER" id="PTHR45090">
    <property type="entry name" value="CHAPERONE PROTEIN DNAJ 20 CHLOROPLASTIC"/>
    <property type="match status" value="1"/>
</dbReference>
<organism evidence="2 3">
    <name type="scientific">Gossypium armourianum</name>
    <dbReference type="NCBI Taxonomy" id="34283"/>
    <lineage>
        <taxon>Eukaryota</taxon>
        <taxon>Viridiplantae</taxon>
        <taxon>Streptophyta</taxon>
        <taxon>Embryophyta</taxon>
        <taxon>Tracheophyta</taxon>
        <taxon>Spermatophyta</taxon>
        <taxon>Magnoliopsida</taxon>
        <taxon>eudicotyledons</taxon>
        <taxon>Gunneridae</taxon>
        <taxon>Pentapetalae</taxon>
        <taxon>rosids</taxon>
        <taxon>malvids</taxon>
        <taxon>Malvales</taxon>
        <taxon>Malvaceae</taxon>
        <taxon>Malvoideae</taxon>
        <taxon>Gossypium</taxon>
    </lineage>
</organism>
<feature type="domain" description="J" evidence="1">
    <location>
        <begin position="43"/>
        <end position="112"/>
    </location>
</feature>
<accession>A0A7J9JI98</accession>
<dbReference type="Gene3D" id="1.10.287.110">
    <property type="entry name" value="DnaJ domain"/>
    <property type="match status" value="1"/>
</dbReference>
<sequence length="201" mass="23292">MRMVPTTSKLGLKQKPYNNKYRVEVRGISCRADNLTVQRGKPNFYELLSLGHSENVGLSEIKKAYRRMVLQYHPDVCPPSAKEESTKRFLELQMAYETLSDPVSRKMYDCELGLADQIGFGVRNCCMGERRWKFPRDVWEKQVDGLKKRSQFRMQRLKNRYGRMEEVNLSIGCTDGVAFMDSGFTFVLQIIKPNRGFGGRD</sequence>
<protein>
    <recommendedName>
        <fullName evidence="1">J domain-containing protein</fullName>
    </recommendedName>
</protein>
<dbReference type="PROSITE" id="PS50076">
    <property type="entry name" value="DNAJ_2"/>
    <property type="match status" value="1"/>
</dbReference>
<reference evidence="2 3" key="1">
    <citation type="journal article" date="2019" name="Genome Biol. Evol.">
        <title>Insights into the evolution of the New World diploid cottons (Gossypium, subgenus Houzingenia) based on genome sequencing.</title>
        <authorList>
            <person name="Grover C.E."/>
            <person name="Arick M.A. 2nd"/>
            <person name="Thrash A."/>
            <person name="Conover J.L."/>
            <person name="Sanders W.S."/>
            <person name="Peterson D.G."/>
            <person name="Frelichowski J.E."/>
            <person name="Scheffler J.A."/>
            <person name="Scheffler B.E."/>
            <person name="Wendel J.F."/>
        </authorList>
    </citation>
    <scope>NUCLEOTIDE SEQUENCE [LARGE SCALE GENOMIC DNA]</scope>
    <source>
        <strain evidence="2">6</strain>
        <tissue evidence="2">Leaf</tissue>
    </source>
</reference>
<evidence type="ECO:0000313" key="3">
    <source>
        <dbReference type="Proteomes" id="UP000593575"/>
    </source>
</evidence>
<dbReference type="InterPro" id="IPR053232">
    <property type="entry name" value="DnaJ_C/III_chloroplastic"/>
</dbReference>
<dbReference type="EMBL" id="JABFAE010000008">
    <property type="protein sequence ID" value="MBA0834140.1"/>
    <property type="molecule type" value="Genomic_DNA"/>
</dbReference>
<evidence type="ECO:0000259" key="1">
    <source>
        <dbReference type="PROSITE" id="PS50076"/>
    </source>
</evidence>